<dbReference type="GeneID" id="111025697"/>
<dbReference type="Gene3D" id="1.10.510.10">
    <property type="entry name" value="Transferase(Phosphotransferase) domain 1"/>
    <property type="match status" value="1"/>
</dbReference>
<dbReference type="Gene3D" id="3.10.20.90">
    <property type="entry name" value="Phosphatidylinositol 3-kinase Catalytic Subunit, Chain A, domain 1"/>
    <property type="match status" value="1"/>
</dbReference>
<gene>
    <name evidence="11" type="primary">LOC111025697</name>
</gene>
<evidence type="ECO:0000256" key="6">
    <source>
        <dbReference type="ARBA" id="ARBA00022840"/>
    </source>
</evidence>
<dbReference type="OrthoDB" id="4062651at2759"/>
<dbReference type="SMART" id="SM00220">
    <property type="entry name" value="S_TKc"/>
    <property type="match status" value="1"/>
</dbReference>
<dbReference type="Proteomes" id="UP000504603">
    <property type="component" value="Unplaced"/>
</dbReference>
<comment type="catalytic activity">
    <reaction evidence="7">
        <text>L-threonyl-[protein] + ATP = O-phospho-L-threonyl-[protein] + ADP + H(+)</text>
        <dbReference type="Rhea" id="RHEA:46608"/>
        <dbReference type="Rhea" id="RHEA-COMP:11060"/>
        <dbReference type="Rhea" id="RHEA-COMP:11605"/>
        <dbReference type="ChEBI" id="CHEBI:15378"/>
        <dbReference type="ChEBI" id="CHEBI:30013"/>
        <dbReference type="ChEBI" id="CHEBI:30616"/>
        <dbReference type="ChEBI" id="CHEBI:61977"/>
        <dbReference type="ChEBI" id="CHEBI:456216"/>
        <dbReference type="EC" id="2.7.11.1"/>
    </reaction>
</comment>
<dbReference type="Pfam" id="PF12202">
    <property type="entry name" value="OSR1_C"/>
    <property type="match status" value="1"/>
</dbReference>
<evidence type="ECO:0000313" key="11">
    <source>
        <dbReference type="RefSeq" id="XP_022159288.1"/>
    </source>
</evidence>
<dbReference type="Gene3D" id="3.30.200.20">
    <property type="entry name" value="Phosphorylase Kinase, domain 1"/>
    <property type="match status" value="1"/>
</dbReference>
<keyword evidence="3" id="KW-0808">Transferase</keyword>
<feature type="domain" description="Protein kinase" evidence="9">
    <location>
        <begin position="25"/>
        <end position="282"/>
    </location>
</feature>
<dbReference type="FunFam" id="1.10.510.10:FF:000046">
    <property type="entry name" value="probable serine/threonine-protein kinase WNK9"/>
    <property type="match status" value="1"/>
</dbReference>
<evidence type="ECO:0000256" key="3">
    <source>
        <dbReference type="ARBA" id="ARBA00022679"/>
    </source>
</evidence>
<organism evidence="10 11">
    <name type="scientific">Momordica charantia</name>
    <name type="common">Bitter gourd</name>
    <name type="synonym">Balsam pear</name>
    <dbReference type="NCBI Taxonomy" id="3673"/>
    <lineage>
        <taxon>Eukaryota</taxon>
        <taxon>Viridiplantae</taxon>
        <taxon>Streptophyta</taxon>
        <taxon>Embryophyta</taxon>
        <taxon>Tracheophyta</taxon>
        <taxon>Spermatophyta</taxon>
        <taxon>Magnoliopsida</taxon>
        <taxon>eudicotyledons</taxon>
        <taxon>Gunneridae</taxon>
        <taxon>Pentapetalae</taxon>
        <taxon>rosids</taxon>
        <taxon>fabids</taxon>
        <taxon>Cucurbitales</taxon>
        <taxon>Cucurbitaceae</taxon>
        <taxon>Momordiceae</taxon>
        <taxon>Momordica</taxon>
    </lineage>
</organism>
<protein>
    <recommendedName>
        <fullName evidence="1">non-specific serine/threonine protein kinase</fullName>
        <ecNumber evidence="1">2.7.11.1</ecNumber>
    </recommendedName>
</protein>
<evidence type="ECO:0000256" key="7">
    <source>
        <dbReference type="ARBA" id="ARBA00047899"/>
    </source>
</evidence>
<dbReference type="PROSITE" id="PS50011">
    <property type="entry name" value="PROTEIN_KINASE_DOM"/>
    <property type="match status" value="1"/>
</dbReference>
<keyword evidence="4" id="KW-0547">Nucleotide-binding</keyword>
<dbReference type="CDD" id="cd13983">
    <property type="entry name" value="STKc_WNK"/>
    <property type="match status" value="1"/>
</dbReference>
<keyword evidence="2" id="KW-0723">Serine/threonine-protein kinase</keyword>
<dbReference type="GO" id="GO:0005524">
    <property type="term" value="F:ATP binding"/>
    <property type="evidence" value="ECO:0007669"/>
    <property type="project" value="UniProtKB-KW"/>
</dbReference>
<dbReference type="SUPFAM" id="SSF56112">
    <property type="entry name" value="Protein kinase-like (PK-like)"/>
    <property type="match status" value="1"/>
</dbReference>
<accession>A0A6J1DYE3</accession>
<dbReference type="AlphaFoldDB" id="A0A6J1DYE3"/>
<dbReference type="PROSITE" id="PS00108">
    <property type="entry name" value="PROTEIN_KINASE_ST"/>
    <property type="match status" value="1"/>
</dbReference>
<dbReference type="InterPro" id="IPR024678">
    <property type="entry name" value="Kinase_OSR1/WNK_CCT"/>
</dbReference>
<reference evidence="11" key="1">
    <citation type="submission" date="2025-08" db="UniProtKB">
        <authorList>
            <consortium name="RefSeq"/>
        </authorList>
    </citation>
    <scope>IDENTIFICATION</scope>
    <source>
        <strain evidence="11">OHB3-1</strain>
    </source>
</reference>
<evidence type="ECO:0000259" key="9">
    <source>
        <dbReference type="PROSITE" id="PS50011"/>
    </source>
</evidence>
<dbReference type="InterPro" id="IPR011009">
    <property type="entry name" value="Kinase-like_dom_sf"/>
</dbReference>
<comment type="catalytic activity">
    <reaction evidence="8">
        <text>L-seryl-[protein] + ATP = O-phospho-L-seryl-[protein] + ADP + H(+)</text>
        <dbReference type="Rhea" id="RHEA:17989"/>
        <dbReference type="Rhea" id="RHEA-COMP:9863"/>
        <dbReference type="Rhea" id="RHEA-COMP:11604"/>
        <dbReference type="ChEBI" id="CHEBI:15378"/>
        <dbReference type="ChEBI" id="CHEBI:29999"/>
        <dbReference type="ChEBI" id="CHEBI:30616"/>
        <dbReference type="ChEBI" id="CHEBI:83421"/>
        <dbReference type="ChEBI" id="CHEBI:456216"/>
        <dbReference type="EC" id="2.7.11.1"/>
    </reaction>
</comment>
<evidence type="ECO:0000256" key="8">
    <source>
        <dbReference type="ARBA" id="ARBA00048679"/>
    </source>
</evidence>
<dbReference type="InterPro" id="IPR000719">
    <property type="entry name" value="Prot_kinase_dom"/>
</dbReference>
<dbReference type="InterPro" id="IPR050588">
    <property type="entry name" value="WNK_Ser-Thr_kinase"/>
</dbReference>
<dbReference type="KEGG" id="mcha:111025697"/>
<dbReference type="RefSeq" id="XP_022159288.1">
    <property type="nucleotide sequence ID" value="XM_022303596.1"/>
</dbReference>
<evidence type="ECO:0000256" key="2">
    <source>
        <dbReference type="ARBA" id="ARBA00022527"/>
    </source>
</evidence>
<keyword evidence="6" id="KW-0067">ATP-binding</keyword>
<evidence type="ECO:0000313" key="10">
    <source>
        <dbReference type="Proteomes" id="UP000504603"/>
    </source>
</evidence>
<sequence length="647" mass="72707">MDLMSGNSEPEDREVAEKDPTGRYIRYDEILGKGAFKTVYKAFDEVGGIEVAWSQVDIEDVLQSPEQLQRLYSEVHLLKSLKHENIIKFHSYWVDDENKTINMITELFTSGSLRQYRKKHRKVDMKAFKNWARQILRGLTYLHGHNPPIIHRDLKCDNIFVNGNTGEVKIGDLGLAIVMQQSTARSVIGTPEFMAPELYDEDYNELVDIYSFGMCMLEIVTCEYPYNECKNAAQIFKKVTSGTKPASLEKVLDPQVKQFIEKCLVPASMRLPASELLKDPFLVIENTKEHSSEPSRLLNAQFISVNPPLLGSNPVDIAHSCMKLSGSESSSAKSSNEISHFSTPELSAKSSNEISHFSTLELTAKSINEVSHFSSLELQRFTENNELMLKGEMTDHNTISFHLRIAEQCGKSKNIHFAFYLDSDTALAIALEMVEQLELSNEDATTIAKLIDELITKFVPSWKPCANICSETQEDKTFIPPFFPELVLSSPMVADARKSLTHLADMEDQDNQQSIISCASLDYIHSTTSGYSTGKGSEYGDFGHPEGEKVFISEPIDSDTAVSVSTVIDFAKPSLISSCSGMSKDLSLSSFSSFSVEERDHHDELKLEIDAIDLQYHQCLCELSRMREEAIESVKKRWMAKKKACAI</sequence>
<dbReference type="GO" id="GO:0004674">
    <property type="term" value="F:protein serine/threonine kinase activity"/>
    <property type="evidence" value="ECO:0007669"/>
    <property type="project" value="UniProtKB-KW"/>
</dbReference>
<dbReference type="PANTHER" id="PTHR13902">
    <property type="entry name" value="SERINE/THREONINE-PROTEIN KINASE WNK WITH NO LYSINE -RELATED"/>
    <property type="match status" value="1"/>
</dbReference>
<dbReference type="EC" id="2.7.11.1" evidence="1"/>
<name>A0A6J1DYE3_MOMCH</name>
<dbReference type="InterPro" id="IPR008271">
    <property type="entry name" value="Ser/Thr_kinase_AS"/>
</dbReference>
<keyword evidence="10" id="KW-1185">Reference proteome</keyword>
<evidence type="ECO:0000256" key="5">
    <source>
        <dbReference type="ARBA" id="ARBA00022777"/>
    </source>
</evidence>
<evidence type="ECO:0000256" key="1">
    <source>
        <dbReference type="ARBA" id="ARBA00012513"/>
    </source>
</evidence>
<keyword evidence="5 11" id="KW-0418">Kinase</keyword>
<dbReference type="Pfam" id="PF00069">
    <property type="entry name" value="Pkinase"/>
    <property type="match status" value="1"/>
</dbReference>
<evidence type="ECO:0000256" key="4">
    <source>
        <dbReference type="ARBA" id="ARBA00022741"/>
    </source>
</evidence>
<dbReference type="FunFam" id="3.30.200.20:FF:000075">
    <property type="entry name" value="Probable serine/threonine-protein kinase WNK1"/>
    <property type="match status" value="1"/>
</dbReference>
<proteinExistence type="predicted"/>